<dbReference type="AlphaFoldDB" id="B6G7U8"/>
<feature type="domain" description="ABC transporter" evidence="4">
    <location>
        <begin position="4"/>
        <end position="234"/>
    </location>
</feature>
<organism evidence="5 6">
    <name type="scientific">Collinsella stercoris DSM 13279</name>
    <dbReference type="NCBI Taxonomy" id="445975"/>
    <lineage>
        <taxon>Bacteria</taxon>
        <taxon>Bacillati</taxon>
        <taxon>Actinomycetota</taxon>
        <taxon>Coriobacteriia</taxon>
        <taxon>Coriobacteriales</taxon>
        <taxon>Coriobacteriaceae</taxon>
        <taxon>Collinsella</taxon>
    </lineage>
</organism>
<evidence type="ECO:0000256" key="3">
    <source>
        <dbReference type="ARBA" id="ARBA00022840"/>
    </source>
</evidence>
<dbReference type="GO" id="GO:0016887">
    <property type="term" value="F:ATP hydrolysis activity"/>
    <property type="evidence" value="ECO:0007669"/>
    <property type="project" value="InterPro"/>
</dbReference>
<dbReference type="RefSeq" id="WP_006719735.1">
    <property type="nucleotide sequence ID" value="NZ_CP085935.1"/>
</dbReference>
<gene>
    <name evidence="5" type="ORF">COLSTE_00201</name>
</gene>
<keyword evidence="6" id="KW-1185">Reference proteome</keyword>
<dbReference type="EMBL" id="ABXJ01000012">
    <property type="protein sequence ID" value="EEA91646.1"/>
    <property type="molecule type" value="Genomic_DNA"/>
</dbReference>
<reference evidence="5 6" key="1">
    <citation type="submission" date="2008-10" db="EMBL/GenBank/DDBJ databases">
        <title>Draft genome sequence of Collinsella stercoris (DSM 13279).</title>
        <authorList>
            <person name="Sudarsanam P."/>
            <person name="Ley R."/>
            <person name="Guruge J."/>
            <person name="Turnbaugh P.J."/>
            <person name="Mahowald M."/>
            <person name="Liep D."/>
            <person name="Gordon J."/>
        </authorList>
    </citation>
    <scope>NUCLEOTIDE SEQUENCE [LARGE SCALE GENOMIC DNA]</scope>
    <source>
        <strain evidence="5 6">DSM 13279</strain>
    </source>
</reference>
<dbReference type="Gene3D" id="3.40.50.300">
    <property type="entry name" value="P-loop containing nucleotide triphosphate hydrolases"/>
    <property type="match status" value="1"/>
</dbReference>
<dbReference type="InterPro" id="IPR051782">
    <property type="entry name" value="ABC_Transporter_VariousFunc"/>
</dbReference>
<protein>
    <submittedName>
        <fullName evidence="5">ABC transporter, ATP-binding protein</fullName>
    </submittedName>
</protein>
<dbReference type="STRING" id="445975.COLSTE_00201"/>
<evidence type="ECO:0000259" key="4">
    <source>
        <dbReference type="PROSITE" id="PS50893"/>
    </source>
</evidence>
<dbReference type="PANTHER" id="PTHR42939">
    <property type="entry name" value="ABC TRANSPORTER ATP-BINDING PROTEIN ALBC-RELATED"/>
    <property type="match status" value="1"/>
</dbReference>
<dbReference type="InterPro" id="IPR003593">
    <property type="entry name" value="AAA+_ATPase"/>
</dbReference>
<dbReference type="eggNOG" id="COG1131">
    <property type="taxonomic scope" value="Bacteria"/>
</dbReference>
<keyword evidence="2" id="KW-0547">Nucleotide-binding</keyword>
<sequence>MSILSVRNFQKRYGDHVAVRDLSLTVEAGSIHGFIGHNGAGKTTLIRAIVGAQSFDGGSIEVCGHSIEHEPIAAKRALAYVPDNPDVYEFMTGMQYLTYLADIFEVPAAVRVERIVALAERLDIAEALTDPISSYSHGMKQKLVIIGALVHDPTLLVLDEPFVGLDPVASHELKLILRERAEAGAAVFFSSHVLEVVEKLCDELTVIRSGEVVAQGTTAQVRGDGSLESVFLELVEKEA</sequence>
<dbReference type="GO" id="GO:0005524">
    <property type="term" value="F:ATP binding"/>
    <property type="evidence" value="ECO:0007669"/>
    <property type="project" value="UniProtKB-KW"/>
</dbReference>
<dbReference type="PROSITE" id="PS50893">
    <property type="entry name" value="ABC_TRANSPORTER_2"/>
    <property type="match status" value="1"/>
</dbReference>
<evidence type="ECO:0000313" key="6">
    <source>
        <dbReference type="Proteomes" id="UP000003560"/>
    </source>
</evidence>
<dbReference type="Pfam" id="PF00005">
    <property type="entry name" value="ABC_tran"/>
    <property type="match status" value="1"/>
</dbReference>
<evidence type="ECO:0000256" key="1">
    <source>
        <dbReference type="ARBA" id="ARBA00022448"/>
    </source>
</evidence>
<dbReference type="HOGENOM" id="CLU_000604_1_2_11"/>
<evidence type="ECO:0000313" key="5">
    <source>
        <dbReference type="EMBL" id="EEA91646.1"/>
    </source>
</evidence>
<dbReference type="Proteomes" id="UP000003560">
    <property type="component" value="Unassembled WGS sequence"/>
</dbReference>
<dbReference type="SMART" id="SM00382">
    <property type="entry name" value="AAA"/>
    <property type="match status" value="1"/>
</dbReference>
<comment type="caution">
    <text evidence="5">The sequence shown here is derived from an EMBL/GenBank/DDBJ whole genome shotgun (WGS) entry which is preliminary data.</text>
</comment>
<dbReference type="PROSITE" id="PS00211">
    <property type="entry name" value="ABC_TRANSPORTER_1"/>
    <property type="match status" value="1"/>
</dbReference>
<keyword evidence="1" id="KW-0813">Transport</keyword>
<evidence type="ECO:0000256" key="2">
    <source>
        <dbReference type="ARBA" id="ARBA00022741"/>
    </source>
</evidence>
<dbReference type="CDD" id="cd03230">
    <property type="entry name" value="ABC_DR_subfamily_A"/>
    <property type="match status" value="1"/>
</dbReference>
<dbReference type="InterPro" id="IPR017871">
    <property type="entry name" value="ABC_transporter-like_CS"/>
</dbReference>
<reference evidence="5 6" key="2">
    <citation type="submission" date="2008-10" db="EMBL/GenBank/DDBJ databases">
        <authorList>
            <person name="Fulton L."/>
            <person name="Clifton S."/>
            <person name="Fulton B."/>
            <person name="Xu J."/>
            <person name="Minx P."/>
            <person name="Pepin K.H."/>
            <person name="Johnson M."/>
            <person name="Thiruvilangam P."/>
            <person name="Bhonagiri V."/>
            <person name="Nash W.E."/>
            <person name="Mardis E.R."/>
            <person name="Wilson R.K."/>
        </authorList>
    </citation>
    <scope>NUCLEOTIDE SEQUENCE [LARGE SCALE GENOMIC DNA]</scope>
    <source>
        <strain evidence="5 6">DSM 13279</strain>
    </source>
</reference>
<dbReference type="InterPro" id="IPR003439">
    <property type="entry name" value="ABC_transporter-like_ATP-bd"/>
</dbReference>
<accession>B6G7U8</accession>
<dbReference type="GeneID" id="98002588"/>
<dbReference type="PANTHER" id="PTHR42939:SF1">
    <property type="entry name" value="ABC TRANSPORTER ATP-BINDING PROTEIN ALBC-RELATED"/>
    <property type="match status" value="1"/>
</dbReference>
<dbReference type="SUPFAM" id="SSF52540">
    <property type="entry name" value="P-loop containing nucleoside triphosphate hydrolases"/>
    <property type="match status" value="1"/>
</dbReference>
<proteinExistence type="predicted"/>
<dbReference type="InterPro" id="IPR027417">
    <property type="entry name" value="P-loop_NTPase"/>
</dbReference>
<keyword evidence="3 5" id="KW-0067">ATP-binding</keyword>
<name>B6G7U8_9ACTN</name>
<dbReference type="OrthoDB" id="3177347at2"/>